<accession>A0A2Z6T6D8</accession>
<evidence type="ECO:0000259" key="3">
    <source>
        <dbReference type="PROSITE" id="PS51186"/>
    </source>
</evidence>
<dbReference type="InterPro" id="IPR016181">
    <property type="entry name" value="Acyl_CoA_acyltransferase"/>
</dbReference>
<gene>
    <name evidence="4" type="ORF">LrDSM24759_02200</name>
</gene>
<dbReference type="Pfam" id="PF00583">
    <property type="entry name" value="Acetyltransf_1"/>
    <property type="match status" value="1"/>
</dbReference>
<comment type="caution">
    <text evidence="4">The sequence shown here is derived from an EMBL/GenBank/DDBJ whole genome shotgun (WGS) entry which is preliminary data.</text>
</comment>
<organism evidence="4 5">
    <name type="scientific">Lactobacillus rodentium</name>
    <dbReference type="NCBI Taxonomy" id="947835"/>
    <lineage>
        <taxon>Bacteria</taxon>
        <taxon>Bacillati</taxon>
        <taxon>Bacillota</taxon>
        <taxon>Bacilli</taxon>
        <taxon>Lactobacillales</taxon>
        <taxon>Lactobacillaceae</taxon>
        <taxon>Lactobacillus</taxon>
    </lineage>
</organism>
<dbReference type="OrthoDB" id="9789605at2"/>
<evidence type="ECO:0000256" key="2">
    <source>
        <dbReference type="ARBA" id="ARBA00023315"/>
    </source>
</evidence>
<dbReference type="Gene3D" id="3.40.630.30">
    <property type="match status" value="1"/>
</dbReference>
<dbReference type="PANTHER" id="PTHR43800">
    <property type="entry name" value="PEPTIDYL-LYSINE N-ACETYLTRANSFERASE YJAB"/>
    <property type="match status" value="1"/>
</dbReference>
<evidence type="ECO:0000313" key="4">
    <source>
        <dbReference type="EMBL" id="GBG04306.1"/>
    </source>
</evidence>
<name>A0A2Z6T6D8_9LACO</name>
<dbReference type="GO" id="GO:0016747">
    <property type="term" value="F:acyltransferase activity, transferring groups other than amino-acyl groups"/>
    <property type="evidence" value="ECO:0007669"/>
    <property type="project" value="InterPro"/>
</dbReference>
<sequence>MSNIRKANIEDINRVMDIWLQANLEAHNFVDPNYWKDNFAVVKQEIQNADVFVVEIKNEIVGFAGLKEDYLAGIFFDQKVRHQGLGTELLNYLKNRYPQLILDVYQKNRAAVNFYQKNGFKTIQEKEYQNQNLNEYQMMWKSGEK</sequence>
<dbReference type="PROSITE" id="PS51186">
    <property type="entry name" value="GNAT"/>
    <property type="match status" value="1"/>
</dbReference>
<dbReference type="CDD" id="cd04301">
    <property type="entry name" value="NAT_SF"/>
    <property type="match status" value="1"/>
</dbReference>
<evidence type="ECO:0000313" key="5">
    <source>
        <dbReference type="Proteomes" id="UP000257317"/>
    </source>
</evidence>
<proteinExistence type="predicted"/>
<keyword evidence="2" id="KW-0012">Acyltransferase</keyword>
<reference evidence="5" key="1">
    <citation type="submission" date="2018-03" db="EMBL/GenBank/DDBJ databases">
        <title>New taxa in the Lactobacillus gasseri group.</title>
        <authorList>
            <person name="Tanizawa Y."/>
            <person name="Tohno M."/>
            <person name="Endo A."/>
            <person name="Arita M."/>
        </authorList>
    </citation>
    <scope>NUCLEOTIDE SEQUENCE [LARGE SCALE GENOMIC DNA]</scope>
    <source>
        <strain evidence="5">DSM 24759</strain>
    </source>
</reference>
<dbReference type="EMBL" id="BFBY01000001">
    <property type="protein sequence ID" value="GBG04306.1"/>
    <property type="molecule type" value="Genomic_DNA"/>
</dbReference>
<feature type="domain" description="N-acetyltransferase" evidence="3">
    <location>
        <begin position="2"/>
        <end position="140"/>
    </location>
</feature>
<dbReference type="PANTHER" id="PTHR43800:SF1">
    <property type="entry name" value="PEPTIDYL-LYSINE N-ACETYLTRANSFERASE YJAB"/>
    <property type="match status" value="1"/>
</dbReference>
<keyword evidence="1 4" id="KW-0808">Transferase</keyword>
<evidence type="ECO:0000256" key="1">
    <source>
        <dbReference type="ARBA" id="ARBA00022679"/>
    </source>
</evidence>
<protein>
    <submittedName>
        <fullName evidence="4">Acetyltransferase</fullName>
    </submittedName>
</protein>
<keyword evidence="5" id="KW-1185">Reference proteome</keyword>
<dbReference type="AlphaFoldDB" id="A0A2Z6T6D8"/>
<dbReference type="SUPFAM" id="SSF55729">
    <property type="entry name" value="Acyl-CoA N-acyltransferases (Nat)"/>
    <property type="match status" value="1"/>
</dbReference>
<dbReference type="InterPro" id="IPR000182">
    <property type="entry name" value="GNAT_dom"/>
</dbReference>
<dbReference type="RefSeq" id="WP_117117620.1">
    <property type="nucleotide sequence ID" value="NZ_BFBY01000001.1"/>
</dbReference>
<dbReference type="Proteomes" id="UP000257317">
    <property type="component" value="Unassembled WGS sequence"/>
</dbReference>